<evidence type="ECO:0000313" key="1">
    <source>
        <dbReference type="EMBL" id="MPN43877.1"/>
    </source>
</evidence>
<dbReference type="EMBL" id="VSSQ01102575">
    <property type="protein sequence ID" value="MPN43877.1"/>
    <property type="molecule type" value="Genomic_DNA"/>
</dbReference>
<proteinExistence type="predicted"/>
<gene>
    <name evidence="1" type="ORF">SDC9_191438</name>
</gene>
<evidence type="ECO:0008006" key="2">
    <source>
        <dbReference type="Google" id="ProtNLM"/>
    </source>
</evidence>
<reference evidence="1" key="1">
    <citation type="submission" date="2019-08" db="EMBL/GenBank/DDBJ databases">
        <authorList>
            <person name="Kucharzyk K."/>
            <person name="Murdoch R.W."/>
            <person name="Higgins S."/>
            <person name="Loffler F."/>
        </authorList>
    </citation>
    <scope>NUCLEOTIDE SEQUENCE</scope>
</reference>
<organism evidence="1">
    <name type="scientific">bioreactor metagenome</name>
    <dbReference type="NCBI Taxonomy" id="1076179"/>
    <lineage>
        <taxon>unclassified sequences</taxon>
        <taxon>metagenomes</taxon>
        <taxon>ecological metagenomes</taxon>
    </lineage>
</organism>
<sequence length="122" mass="13730">MVILTTNHIDALKKAIKEMGGQQNIFAKKVGLQGSYISRYLNVTTKKISSKTWDILRPHIEPYLEPDIDECLANSKSCLTIPLMNIFERLTRENAVKVLFLAEDLLKEQENAGGQNGTHDSN</sequence>
<protein>
    <recommendedName>
        <fullName evidence="2">HTH cro/C1-type domain-containing protein</fullName>
    </recommendedName>
</protein>
<dbReference type="AlphaFoldDB" id="A0A645HXZ7"/>
<comment type="caution">
    <text evidence="1">The sequence shown here is derived from an EMBL/GenBank/DDBJ whole genome shotgun (WGS) entry which is preliminary data.</text>
</comment>
<accession>A0A645HXZ7</accession>
<name>A0A645HXZ7_9ZZZZ</name>